<dbReference type="PANTHER" id="PTHR12001">
    <property type="entry name" value="GERANYLGERANYL PYROPHOSPHATE SYNTHASE"/>
    <property type="match status" value="1"/>
</dbReference>
<name>A0A381ZJ36_9ZZZZ</name>
<dbReference type="GO" id="GO:0004659">
    <property type="term" value="F:prenyltransferase activity"/>
    <property type="evidence" value="ECO:0007669"/>
    <property type="project" value="InterPro"/>
</dbReference>
<keyword evidence="1" id="KW-0479">Metal-binding</keyword>
<protein>
    <recommendedName>
        <fullName evidence="4">Dimethylallyltranstransferase</fullName>
    </recommendedName>
</protein>
<dbReference type="CDD" id="cd00685">
    <property type="entry name" value="Trans_IPPS_HT"/>
    <property type="match status" value="1"/>
</dbReference>
<evidence type="ECO:0000313" key="3">
    <source>
        <dbReference type="EMBL" id="SVA89338.1"/>
    </source>
</evidence>
<proteinExistence type="predicted"/>
<organism evidence="3">
    <name type="scientific">marine metagenome</name>
    <dbReference type="NCBI Taxonomy" id="408172"/>
    <lineage>
        <taxon>unclassified sequences</taxon>
        <taxon>metagenomes</taxon>
        <taxon>ecological metagenomes</taxon>
    </lineage>
</organism>
<dbReference type="InterPro" id="IPR008949">
    <property type="entry name" value="Isoprenoid_synthase_dom_sf"/>
</dbReference>
<dbReference type="GO" id="GO:0008299">
    <property type="term" value="P:isoprenoid biosynthetic process"/>
    <property type="evidence" value="ECO:0007669"/>
    <property type="project" value="InterPro"/>
</dbReference>
<dbReference type="InterPro" id="IPR033749">
    <property type="entry name" value="Polyprenyl_synt_CS"/>
</dbReference>
<accession>A0A381ZJ36</accession>
<dbReference type="SFLD" id="SFLDS00005">
    <property type="entry name" value="Isoprenoid_Synthase_Type_I"/>
    <property type="match status" value="1"/>
</dbReference>
<evidence type="ECO:0000256" key="2">
    <source>
        <dbReference type="ARBA" id="ARBA00022842"/>
    </source>
</evidence>
<dbReference type="GO" id="GO:0046872">
    <property type="term" value="F:metal ion binding"/>
    <property type="evidence" value="ECO:0007669"/>
    <property type="project" value="UniProtKB-KW"/>
</dbReference>
<dbReference type="SUPFAM" id="SSF48576">
    <property type="entry name" value="Terpenoid synthases"/>
    <property type="match status" value="1"/>
</dbReference>
<sequence length="336" mass="36666">MESPQALNRVMKLIEPELINSVKKLSDDLLPVIEYHFGWKTIQGFETPKDAGKRLRPALAILSSEAVGGDPESAIPGAVAVEMIHNFSLIHDDIIDGDKERRHRPSAWTAFTVEDALIAGDALHTLAFQVLLEEDSPECVQAARRLVDATTTMISGQASDMTFDDLPTVSFEECLRMEAAKTGALLGYASSVGAVLSGANEDTCNSLEVFGYELGLAYQAVDDVLGIWGNPKVTGKPVGNDLRERKKSMPVSIVLSSKSSESEKLLDVFNIAGELSEEEVSYASSLIENAGGREATLEEADKHLKRAIEFLNNADIRKEIFCELEEIAHFVVNRDS</sequence>
<dbReference type="PROSITE" id="PS00723">
    <property type="entry name" value="POLYPRENYL_SYNTHASE_1"/>
    <property type="match status" value="1"/>
</dbReference>
<gene>
    <name evidence="3" type="ORF">METZ01_LOCUS142192</name>
</gene>
<reference evidence="3" key="1">
    <citation type="submission" date="2018-05" db="EMBL/GenBank/DDBJ databases">
        <authorList>
            <person name="Lanie J.A."/>
            <person name="Ng W.-L."/>
            <person name="Kazmierczak K.M."/>
            <person name="Andrzejewski T.M."/>
            <person name="Davidsen T.M."/>
            <person name="Wayne K.J."/>
            <person name="Tettelin H."/>
            <person name="Glass J.I."/>
            <person name="Rusch D."/>
            <person name="Podicherti R."/>
            <person name="Tsui H.-C.T."/>
            <person name="Winkler M.E."/>
        </authorList>
    </citation>
    <scope>NUCLEOTIDE SEQUENCE</scope>
</reference>
<keyword evidence="2" id="KW-0460">Magnesium</keyword>
<dbReference type="AlphaFoldDB" id="A0A381ZJ36"/>
<evidence type="ECO:0000256" key="1">
    <source>
        <dbReference type="ARBA" id="ARBA00022723"/>
    </source>
</evidence>
<dbReference type="PANTHER" id="PTHR12001:SF71">
    <property type="entry name" value="(2E,6E)-FARNESYL DIPHOSPHATE SYNTHASE"/>
    <property type="match status" value="1"/>
</dbReference>
<evidence type="ECO:0008006" key="4">
    <source>
        <dbReference type="Google" id="ProtNLM"/>
    </source>
</evidence>
<dbReference type="EMBL" id="UINC01021552">
    <property type="protein sequence ID" value="SVA89338.1"/>
    <property type="molecule type" value="Genomic_DNA"/>
</dbReference>
<dbReference type="InterPro" id="IPR000092">
    <property type="entry name" value="Polyprenyl_synt"/>
</dbReference>
<dbReference type="Pfam" id="PF00348">
    <property type="entry name" value="polyprenyl_synt"/>
    <property type="match status" value="1"/>
</dbReference>
<dbReference type="SFLD" id="SFLDG01017">
    <property type="entry name" value="Polyprenyl_Transferase_Like"/>
    <property type="match status" value="1"/>
</dbReference>
<dbReference type="Gene3D" id="1.10.600.10">
    <property type="entry name" value="Farnesyl Diphosphate Synthase"/>
    <property type="match status" value="1"/>
</dbReference>